<protein>
    <submittedName>
        <fullName evidence="4">DNA-binding transcriptional regulator, PadR family</fullName>
    </submittedName>
</protein>
<reference evidence="4 5" key="1">
    <citation type="submission" date="2016-10" db="EMBL/GenBank/DDBJ databases">
        <authorList>
            <person name="de Groot N.N."/>
        </authorList>
    </citation>
    <scope>NUCLEOTIDE SEQUENCE [LARGE SCALE GENOMIC DNA]</scope>
    <source>
        <strain evidence="4 5">DSM 2784</strain>
    </source>
</reference>
<dbReference type="EMBL" id="FMWL01000007">
    <property type="protein sequence ID" value="SCZ79470.1"/>
    <property type="molecule type" value="Genomic_DNA"/>
</dbReference>
<dbReference type="InterPro" id="IPR036390">
    <property type="entry name" value="WH_DNA-bd_sf"/>
</dbReference>
<dbReference type="InterPro" id="IPR005149">
    <property type="entry name" value="Tscrpt_reg_PadR_N"/>
</dbReference>
<dbReference type="PANTHER" id="PTHR43252">
    <property type="entry name" value="TRANSCRIPTIONAL REGULATOR YQJI"/>
    <property type="match status" value="1"/>
</dbReference>
<feature type="domain" description="Transcription regulator PadR N-terminal" evidence="2">
    <location>
        <begin position="8"/>
        <end position="80"/>
    </location>
</feature>
<evidence type="ECO:0000256" key="1">
    <source>
        <dbReference type="SAM" id="Coils"/>
    </source>
</evidence>
<keyword evidence="4" id="KW-0238">DNA-binding</keyword>
<dbReference type="Gene3D" id="6.10.140.190">
    <property type="match status" value="1"/>
</dbReference>
<dbReference type="GO" id="GO:0003677">
    <property type="term" value="F:DNA binding"/>
    <property type="evidence" value="ECO:0007669"/>
    <property type="project" value="UniProtKB-KW"/>
</dbReference>
<dbReference type="OrthoDB" id="8595425at2"/>
<dbReference type="PANTHER" id="PTHR43252:SF6">
    <property type="entry name" value="NEGATIVE TRANSCRIPTION REGULATOR PADR"/>
    <property type="match status" value="1"/>
</dbReference>
<dbReference type="InterPro" id="IPR036388">
    <property type="entry name" value="WH-like_DNA-bd_sf"/>
</dbReference>
<dbReference type="InterPro" id="IPR018309">
    <property type="entry name" value="Tscrpt_reg_PadR_C"/>
</dbReference>
<dbReference type="SUPFAM" id="SSF46785">
    <property type="entry name" value="Winged helix' DNA-binding domain"/>
    <property type="match status" value="1"/>
</dbReference>
<dbReference type="Gene3D" id="1.10.10.10">
    <property type="entry name" value="Winged helix-like DNA-binding domain superfamily/Winged helix DNA-binding domain"/>
    <property type="match status" value="1"/>
</dbReference>
<keyword evidence="1" id="KW-0175">Coiled coil</keyword>
<proteinExistence type="predicted"/>
<dbReference type="Pfam" id="PF03551">
    <property type="entry name" value="PadR"/>
    <property type="match status" value="1"/>
</dbReference>
<feature type="domain" description="Transcription regulator PadR C-terminal" evidence="3">
    <location>
        <begin position="95"/>
        <end position="174"/>
    </location>
</feature>
<organism evidence="4 5">
    <name type="scientific">Acidaminobacter hydrogenoformans DSM 2784</name>
    <dbReference type="NCBI Taxonomy" id="1120920"/>
    <lineage>
        <taxon>Bacteria</taxon>
        <taxon>Bacillati</taxon>
        <taxon>Bacillota</taxon>
        <taxon>Clostridia</taxon>
        <taxon>Peptostreptococcales</taxon>
        <taxon>Acidaminobacteraceae</taxon>
        <taxon>Acidaminobacter</taxon>
    </lineage>
</organism>
<dbReference type="AlphaFoldDB" id="A0A1G5S0G4"/>
<gene>
    <name evidence="4" type="ORF">SAMN03080599_01781</name>
</gene>
<evidence type="ECO:0000313" key="4">
    <source>
        <dbReference type="EMBL" id="SCZ79470.1"/>
    </source>
</evidence>
<sequence length="189" mass="22370">MRTLKFAVLGLLNRRPMTGYEIGKEFDYELGQFWNAKHSQIYPELKKLLDEGLVVFDVEISGDILEKKRYTITEKGQLELLKWLHKDEPLEKTPKDIFRLRMYFSNNLDLESRIHLLESQLIQHEKRLSILNKTMEQYPEGVPPHDTDRFGDFIVLESAIMREEYAIEWIKKCMGYCKAALEKEQGKTK</sequence>
<evidence type="ECO:0000259" key="2">
    <source>
        <dbReference type="Pfam" id="PF03551"/>
    </source>
</evidence>
<dbReference type="STRING" id="1120920.SAMN03080599_01781"/>
<evidence type="ECO:0000259" key="3">
    <source>
        <dbReference type="Pfam" id="PF10400"/>
    </source>
</evidence>
<feature type="coiled-coil region" evidence="1">
    <location>
        <begin position="107"/>
        <end position="134"/>
    </location>
</feature>
<accession>A0A1G5S0G4</accession>
<dbReference type="Pfam" id="PF10400">
    <property type="entry name" value="Vir_act_alpha_C"/>
    <property type="match status" value="1"/>
</dbReference>
<dbReference type="Proteomes" id="UP000199208">
    <property type="component" value="Unassembled WGS sequence"/>
</dbReference>
<keyword evidence="5" id="KW-1185">Reference proteome</keyword>
<evidence type="ECO:0000313" key="5">
    <source>
        <dbReference type="Proteomes" id="UP000199208"/>
    </source>
</evidence>
<dbReference type="RefSeq" id="WP_092590636.1">
    <property type="nucleotide sequence ID" value="NZ_FMWL01000007.1"/>
</dbReference>
<name>A0A1G5S0G4_9FIRM</name>